<dbReference type="PANTHER" id="PTHR24198">
    <property type="entry name" value="ANKYRIN REPEAT AND PROTEIN KINASE DOMAIN-CONTAINING PROTEIN"/>
    <property type="match status" value="1"/>
</dbReference>
<dbReference type="OrthoDB" id="4469618at2759"/>
<evidence type="ECO:0000256" key="3">
    <source>
        <dbReference type="PROSITE-ProRule" id="PRU00023"/>
    </source>
</evidence>
<keyword evidence="2 3" id="KW-0040">ANK repeat</keyword>
<dbReference type="PROSITE" id="PS50297">
    <property type="entry name" value="ANK_REP_REGION"/>
    <property type="match status" value="2"/>
</dbReference>
<sequence>ALEKSAYWGCEDAVKLLLKVPAVNPNGADAGGATALHRAAENGHTSIIQALLSSGANPSAMDQEGRRPLHLAAGNGNVEAISALCEA</sequence>
<proteinExistence type="predicted"/>
<organism evidence="4 5">
    <name type="scientific">Aspergillus sclerotiicarbonarius (strain CBS 121057 / IBT 28362)</name>
    <dbReference type="NCBI Taxonomy" id="1448318"/>
    <lineage>
        <taxon>Eukaryota</taxon>
        <taxon>Fungi</taxon>
        <taxon>Dikarya</taxon>
        <taxon>Ascomycota</taxon>
        <taxon>Pezizomycotina</taxon>
        <taxon>Eurotiomycetes</taxon>
        <taxon>Eurotiomycetidae</taxon>
        <taxon>Eurotiales</taxon>
        <taxon>Aspergillaceae</taxon>
        <taxon>Aspergillus</taxon>
        <taxon>Aspergillus subgen. Circumdati</taxon>
    </lineage>
</organism>
<accession>A0A319EQY0</accession>
<feature type="repeat" description="ANK" evidence="3">
    <location>
        <begin position="31"/>
        <end position="63"/>
    </location>
</feature>
<evidence type="ECO:0000256" key="1">
    <source>
        <dbReference type="ARBA" id="ARBA00022737"/>
    </source>
</evidence>
<dbReference type="PANTHER" id="PTHR24198:SF165">
    <property type="entry name" value="ANKYRIN REPEAT-CONTAINING PROTEIN-RELATED"/>
    <property type="match status" value="1"/>
</dbReference>
<evidence type="ECO:0000313" key="4">
    <source>
        <dbReference type="EMBL" id="PYI09308.1"/>
    </source>
</evidence>
<dbReference type="EMBL" id="KZ826328">
    <property type="protein sequence ID" value="PYI09308.1"/>
    <property type="molecule type" value="Genomic_DNA"/>
</dbReference>
<dbReference type="AlphaFoldDB" id="A0A319EQY0"/>
<dbReference type="SMART" id="SM00248">
    <property type="entry name" value="ANK"/>
    <property type="match status" value="1"/>
</dbReference>
<dbReference type="STRING" id="1448318.A0A319EQY0"/>
<protein>
    <submittedName>
        <fullName evidence="4">Ankyrin</fullName>
    </submittedName>
</protein>
<feature type="non-terminal residue" evidence="4">
    <location>
        <position position="1"/>
    </location>
</feature>
<dbReference type="Pfam" id="PF12796">
    <property type="entry name" value="Ank_2"/>
    <property type="match status" value="1"/>
</dbReference>
<name>A0A319EQY0_ASPSB</name>
<dbReference type="InterPro" id="IPR002110">
    <property type="entry name" value="Ankyrin_rpt"/>
</dbReference>
<gene>
    <name evidence="4" type="ORF">BO78DRAFT_269490</name>
</gene>
<feature type="repeat" description="ANK" evidence="3">
    <location>
        <begin position="64"/>
        <end position="87"/>
    </location>
</feature>
<reference evidence="4 5" key="1">
    <citation type="submission" date="2018-02" db="EMBL/GenBank/DDBJ databases">
        <title>The genomes of Aspergillus section Nigri reveals drivers in fungal speciation.</title>
        <authorList>
            <consortium name="DOE Joint Genome Institute"/>
            <person name="Vesth T.C."/>
            <person name="Nybo J."/>
            <person name="Theobald S."/>
            <person name="Brandl J."/>
            <person name="Frisvad J.C."/>
            <person name="Nielsen K.F."/>
            <person name="Lyhne E.K."/>
            <person name="Kogle M.E."/>
            <person name="Kuo A."/>
            <person name="Riley R."/>
            <person name="Clum A."/>
            <person name="Nolan M."/>
            <person name="Lipzen A."/>
            <person name="Salamov A."/>
            <person name="Henrissat B."/>
            <person name="Wiebenga A."/>
            <person name="De vries R.P."/>
            <person name="Grigoriev I.V."/>
            <person name="Mortensen U.H."/>
            <person name="Andersen M.R."/>
            <person name="Baker S.E."/>
        </authorList>
    </citation>
    <scope>NUCLEOTIDE SEQUENCE [LARGE SCALE GENOMIC DNA]</scope>
    <source>
        <strain evidence="4 5">CBS 121057</strain>
    </source>
</reference>
<dbReference type="PROSITE" id="PS50088">
    <property type="entry name" value="ANK_REPEAT"/>
    <property type="match status" value="2"/>
</dbReference>
<dbReference type="Gene3D" id="1.25.40.20">
    <property type="entry name" value="Ankyrin repeat-containing domain"/>
    <property type="match status" value="1"/>
</dbReference>
<keyword evidence="5" id="KW-1185">Reference proteome</keyword>
<dbReference type="SUPFAM" id="SSF48403">
    <property type="entry name" value="Ankyrin repeat"/>
    <property type="match status" value="1"/>
</dbReference>
<feature type="non-terminal residue" evidence="4">
    <location>
        <position position="87"/>
    </location>
</feature>
<dbReference type="Proteomes" id="UP000248423">
    <property type="component" value="Unassembled WGS sequence"/>
</dbReference>
<dbReference type="VEuPathDB" id="FungiDB:BO78DRAFT_269490"/>
<dbReference type="InterPro" id="IPR036770">
    <property type="entry name" value="Ankyrin_rpt-contain_sf"/>
</dbReference>
<keyword evidence="1" id="KW-0677">Repeat</keyword>
<evidence type="ECO:0000256" key="2">
    <source>
        <dbReference type="ARBA" id="ARBA00023043"/>
    </source>
</evidence>
<evidence type="ECO:0000313" key="5">
    <source>
        <dbReference type="Proteomes" id="UP000248423"/>
    </source>
</evidence>